<evidence type="ECO:0000256" key="3">
    <source>
        <dbReference type="ARBA" id="ARBA00022692"/>
    </source>
</evidence>
<evidence type="ECO:0000313" key="7">
    <source>
        <dbReference type="EMBL" id="MEO3691703.1"/>
    </source>
</evidence>
<keyword evidence="8" id="KW-1185">Reference proteome</keyword>
<evidence type="ECO:0000256" key="2">
    <source>
        <dbReference type="ARBA" id="ARBA00022475"/>
    </source>
</evidence>
<keyword evidence="2" id="KW-1003">Cell membrane</keyword>
<protein>
    <submittedName>
        <fullName evidence="7">Cache domain-containing protein</fullName>
    </submittedName>
</protein>
<dbReference type="RefSeq" id="WP_347704516.1">
    <property type="nucleotide sequence ID" value="NZ_JBDPZD010000002.1"/>
</dbReference>
<evidence type="ECO:0000313" key="8">
    <source>
        <dbReference type="Proteomes" id="UP001495147"/>
    </source>
</evidence>
<feature type="domain" description="Single Cache" evidence="6">
    <location>
        <begin position="21"/>
        <end position="102"/>
    </location>
</feature>
<dbReference type="Gene3D" id="3.30.450.20">
    <property type="entry name" value="PAS domain"/>
    <property type="match status" value="1"/>
</dbReference>
<comment type="subcellular location">
    <subcellularLocation>
        <location evidence="1">Cell membrane</location>
        <topology evidence="1">Multi-pass membrane protein</topology>
    </subcellularLocation>
</comment>
<dbReference type="Pfam" id="PF17200">
    <property type="entry name" value="sCache_2"/>
    <property type="match status" value="1"/>
</dbReference>
<dbReference type="InterPro" id="IPR033480">
    <property type="entry name" value="sCache_2"/>
</dbReference>
<keyword evidence="5" id="KW-0472">Membrane</keyword>
<dbReference type="EMBL" id="JBDPZD010000002">
    <property type="protein sequence ID" value="MEO3691703.1"/>
    <property type="molecule type" value="Genomic_DNA"/>
</dbReference>
<evidence type="ECO:0000256" key="5">
    <source>
        <dbReference type="ARBA" id="ARBA00023136"/>
    </source>
</evidence>
<evidence type="ECO:0000259" key="6">
    <source>
        <dbReference type="Pfam" id="PF17200"/>
    </source>
</evidence>
<gene>
    <name evidence="7" type="ORF">ABDJ85_09500</name>
</gene>
<dbReference type="Proteomes" id="UP001495147">
    <property type="component" value="Unassembled WGS sequence"/>
</dbReference>
<name>A0ABV0G1U0_9BURK</name>
<sequence>MEQATKDFNTGPDWKVKGMNVILNDMKGLVLASSLNERLIGKNTLEIKDPNGKEFVKEMVATATKGEGWVDYQFINPETKKLEERSMFVKRLPGSDLFVGVAITK</sequence>
<proteinExistence type="predicted"/>
<evidence type="ECO:0000256" key="4">
    <source>
        <dbReference type="ARBA" id="ARBA00022989"/>
    </source>
</evidence>
<evidence type="ECO:0000256" key="1">
    <source>
        <dbReference type="ARBA" id="ARBA00004651"/>
    </source>
</evidence>
<reference evidence="7 8" key="1">
    <citation type="submission" date="2024-05" db="EMBL/GenBank/DDBJ databases">
        <title>Roseateles sp. DJS-2-20 16S ribosomal RNA gene Genome sequencing and assembly.</title>
        <authorList>
            <person name="Woo H."/>
        </authorList>
    </citation>
    <scope>NUCLEOTIDE SEQUENCE [LARGE SCALE GENOMIC DNA]</scope>
    <source>
        <strain evidence="7 8">DJS-2-20</strain>
    </source>
</reference>
<comment type="caution">
    <text evidence="7">The sequence shown here is derived from an EMBL/GenBank/DDBJ whole genome shotgun (WGS) entry which is preliminary data.</text>
</comment>
<keyword evidence="3" id="KW-0812">Transmembrane</keyword>
<organism evidence="7 8">
    <name type="scientific">Roseateles paludis</name>
    <dbReference type="NCBI Taxonomy" id="3145238"/>
    <lineage>
        <taxon>Bacteria</taxon>
        <taxon>Pseudomonadati</taxon>
        <taxon>Pseudomonadota</taxon>
        <taxon>Betaproteobacteria</taxon>
        <taxon>Burkholderiales</taxon>
        <taxon>Sphaerotilaceae</taxon>
        <taxon>Roseateles</taxon>
    </lineage>
</organism>
<accession>A0ABV0G1U0</accession>
<keyword evidence="4" id="KW-1133">Transmembrane helix</keyword>